<dbReference type="AlphaFoldDB" id="A0A176S4N5"/>
<evidence type="ECO:0000313" key="1">
    <source>
        <dbReference type="EMBL" id="OAD22894.1"/>
    </source>
</evidence>
<name>A0A176S4N5_9GAMM</name>
<sequence length="62" mass="6458">MDSVAPPSWLISALKRPGAPSVFVTVELRCTVILSLALTCAIKSLIGVSCGSAKGERVGMRL</sequence>
<accession>A0A176S4N5</accession>
<comment type="caution">
    <text evidence="1">The sequence shown here is derived from an EMBL/GenBank/DDBJ whole genome shotgun (WGS) entry which is preliminary data.</text>
</comment>
<gene>
    <name evidence="1" type="ORF">THIOM_001286</name>
</gene>
<proteinExistence type="predicted"/>
<organism evidence="1 2">
    <name type="scientific">Candidatus Thiomargarita nelsonii</name>
    <dbReference type="NCBI Taxonomy" id="1003181"/>
    <lineage>
        <taxon>Bacteria</taxon>
        <taxon>Pseudomonadati</taxon>
        <taxon>Pseudomonadota</taxon>
        <taxon>Gammaproteobacteria</taxon>
        <taxon>Thiotrichales</taxon>
        <taxon>Thiotrichaceae</taxon>
        <taxon>Thiomargarita</taxon>
    </lineage>
</organism>
<evidence type="ECO:0000313" key="2">
    <source>
        <dbReference type="Proteomes" id="UP000076962"/>
    </source>
</evidence>
<protein>
    <submittedName>
        <fullName evidence="1">Uncharacterized protein</fullName>
    </submittedName>
</protein>
<dbReference type="Proteomes" id="UP000076962">
    <property type="component" value="Unassembled WGS sequence"/>
</dbReference>
<keyword evidence="2" id="KW-1185">Reference proteome</keyword>
<reference evidence="1 2" key="1">
    <citation type="submission" date="2016-05" db="EMBL/GenBank/DDBJ databases">
        <title>Single-cell genome of chain-forming Candidatus Thiomargarita nelsonii and comparison to other large sulfur-oxidizing bacteria.</title>
        <authorList>
            <person name="Winkel M."/>
            <person name="Salman V."/>
            <person name="Woyke T."/>
            <person name="Schulz-Vogt H."/>
            <person name="Richter M."/>
            <person name="Flood B."/>
            <person name="Bailey J."/>
            <person name="Amann R."/>
            <person name="Mussmann M."/>
        </authorList>
    </citation>
    <scope>NUCLEOTIDE SEQUENCE [LARGE SCALE GENOMIC DNA]</scope>
    <source>
        <strain evidence="1 2">THI036</strain>
    </source>
</reference>
<dbReference type="EMBL" id="LUTY01000679">
    <property type="protein sequence ID" value="OAD22894.1"/>
    <property type="molecule type" value="Genomic_DNA"/>
</dbReference>